<gene>
    <name evidence="2" type="ORF">RI129_001809</name>
</gene>
<evidence type="ECO:0000313" key="3">
    <source>
        <dbReference type="Proteomes" id="UP001329430"/>
    </source>
</evidence>
<feature type="signal peptide" evidence="1">
    <location>
        <begin position="1"/>
        <end position="17"/>
    </location>
</feature>
<feature type="chain" id="PRO_5042840638" evidence="1">
    <location>
        <begin position="18"/>
        <end position="141"/>
    </location>
</feature>
<evidence type="ECO:0000256" key="1">
    <source>
        <dbReference type="SAM" id="SignalP"/>
    </source>
</evidence>
<keyword evidence="3" id="KW-1185">Reference proteome</keyword>
<protein>
    <submittedName>
        <fullName evidence="2">Uncharacterized protein</fullName>
    </submittedName>
</protein>
<dbReference type="AlphaFoldDB" id="A0AAN7ZK94"/>
<name>A0AAN7ZK94_9COLE</name>
<comment type="caution">
    <text evidence="2">The sequence shown here is derived from an EMBL/GenBank/DDBJ whole genome shotgun (WGS) entry which is preliminary data.</text>
</comment>
<reference evidence="2 3" key="1">
    <citation type="journal article" date="2024" name="Insects">
        <title>An Improved Chromosome-Level Genome Assembly of the Firefly Pyrocoelia pectoralis.</title>
        <authorList>
            <person name="Fu X."/>
            <person name="Meyer-Rochow V.B."/>
            <person name="Ballantyne L."/>
            <person name="Zhu X."/>
        </authorList>
    </citation>
    <scope>NUCLEOTIDE SEQUENCE [LARGE SCALE GENOMIC DNA]</scope>
    <source>
        <strain evidence="2">XCY_ONT2</strain>
    </source>
</reference>
<dbReference type="Proteomes" id="UP001329430">
    <property type="component" value="Chromosome 1"/>
</dbReference>
<evidence type="ECO:0000313" key="2">
    <source>
        <dbReference type="EMBL" id="KAK5650780.1"/>
    </source>
</evidence>
<proteinExistence type="predicted"/>
<accession>A0AAN7ZK94</accession>
<sequence length="141" mass="15655">MNFIAVITITFVACVNSDFLDTSTETQASGFDLIKKQGELFESLNSTEIPMTLGEPPHVDGTALTETTVHSEYSDKVIIRALECKEIGRQIRTNQISIFDYQTIVDIYMASLFRCAILDIDLSDLLNTAKEVHTELTNTGS</sequence>
<organism evidence="2 3">
    <name type="scientific">Pyrocoelia pectoralis</name>
    <dbReference type="NCBI Taxonomy" id="417401"/>
    <lineage>
        <taxon>Eukaryota</taxon>
        <taxon>Metazoa</taxon>
        <taxon>Ecdysozoa</taxon>
        <taxon>Arthropoda</taxon>
        <taxon>Hexapoda</taxon>
        <taxon>Insecta</taxon>
        <taxon>Pterygota</taxon>
        <taxon>Neoptera</taxon>
        <taxon>Endopterygota</taxon>
        <taxon>Coleoptera</taxon>
        <taxon>Polyphaga</taxon>
        <taxon>Elateriformia</taxon>
        <taxon>Elateroidea</taxon>
        <taxon>Lampyridae</taxon>
        <taxon>Lampyrinae</taxon>
        <taxon>Pyrocoelia</taxon>
    </lineage>
</organism>
<keyword evidence="1" id="KW-0732">Signal</keyword>
<dbReference type="EMBL" id="JAVRBK010000001">
    <property type="protein sequence ID" value="KAK5650780.1"/>
    <property type="molecule type" value="Genomic_DNA"/>
</dbReference>